<name>A0A813NCN3_9BILA</name>
<organism evidence="2 5">
    <name type="scientific">Adineta steineri</name>
    <dbReference type="NCBI Taxonomy" id="433720"/>
    <lineage>
        <taxon>Eukaryota</taxon>
        <taxon>Metazoa</taxon>
        <taxon>Spiralia</taxon>
        <taxon>Gnathifera</taxon>
        <taxon>Rotifera</taxon>
        <taxon>Eurotatoria</taxon>
        <taxon>Bdelloidea</taxon>
        <taxon>Adinetida</taxon>
        <taxon>Adinetidae</taxon>
        <taxon>Adineta</taxon>
    </lineage>
</organism>
<evidence type="ECO:0000313" key="4">
    <source>
        <dbReference type="EMBL" id="CAF3915135.1"/>
    </source>
</evidence>
<dbReference type="AlphaFoldDB" id="A0A813NCN3"/>
<dbReference type="EMBL" id="CAJOBB010001580">
    <property type="protein sequence ID" value="CAF3876506.1"/>
    <property type="molecule type" value="Genomic_DNA"/>
</dbReference>
<comment type="caution">
    <text evidence="2">The sequence shown here is derived from an EMBL/GenBank/DDBJ whole genome shotgun (WGS) entry which is preliminary data.</text>
</comment>
<gene>
    <name evidence="2" type="ORF">IZO911_LOCUS3063</name>
    <name evidence="3" type="ORF">KXQ929_LOCUS21513</name>
    <name evidence="4" type="ORF">OKA104_LOCUS24944</name>
</gene>
<evidence type="ECO:0000313" key="2">
    <source>
        <dbReference type="EMBL" id="CAF0733741.1"/>
    </source>
</evidence>
<proteinExistence type="predicted"/>
<evidence type="ECO:0000313" key="5">
    <source>
        <dbReference type="Proteomes" id="UP000663860"/>
    </source>
</evidence>
<feature type="compositionally biased region" description="Low complexity" evidence="1">
    <location>
        <begin position="103"/>
        <end position="116"/>
    </location>
</feature>
<dbReference type="Proteomes" id="UP000663881">
    <property type="component" value="Unassembled WGS sequence"/>
</dbReference>
<sequence length="244" mass="27066">MNYNNGSTYGYEYQTSSYKQVTTFNRVGNGAHIGSNNNRFIDGQFNHPPQYLPHNGPSFPAGFNGSSALMPPSNFPQLGSNDLINDLERSTNMDINGDGLIGGQRRQPPQYQPNNGPPFRSEFNVYLAPKHPPNFPRRGSNDLINDLERSTNTDIDGDGLIGGQRSQSPHFYHSASGGQINQPQYPSNMNFNVDRNIMRPPVPLPNNAFNHPPPHPHHHGSGGIMNKLEKVTHIDFNRDGHIGD</sequence>
<reference evidence="2" key="1">
    <citation type="submission" date="2021-02" db="EMBL/GenBank/DDBJ databases">
        <authorList>
            <person name="Nowell W R."/>
        </authorList>
    </citation>
    <scope>NUCLEOTIDE SEQUENCE</scope>
</reference>
<evidence type="ECO:0000256" key="1">
    <source>
        <dbReference type="SAM" id="MobiDB-lite"/>
    </source>
</evidence>
<protein>
    <submittedName>
        <fullName evidence="2">Uncharacterized protein</fullName>
    </submittedName>
</protein>
<accession>A0A813NCN3</accession>
<dbReference type="EMBL" id="CAJNOE010000015">
    <property type="protein sequence ID" value="CAF0733741.1"/>
    <property type="molecule type" value="Genomic_DNA"/>
</dbReference>
<dbReference type="Proteomes" id="UP000663860">
    <property type="component" value="Unassembled WGS sequence"/>
</dbReference>
<feature type="region of interest" description="Disordered" evidence="1">
    <location>
        <begin position="64"/>
        <end position="83"/>
    </location>
</feature>
<evidence type="ECO:0000313" key="3">
    <source>
        <dbReference type="EMBL" id="CAF3876506.1"/>
    </source>
</evidence>
<feature type="region of interest" description="Disordered" evidence="1">
    <location>
        <begin position="90"/>
        <end position="116"/>
    </location>
</feature>
<dbReference type="Proteomes" id="UP000663868">
    <property type="component" value="Unassembled WGS sequence"/>
</dbReference>
<dbReference type="EMBL" id="CAJOAY010002047">
    <property type="protein sequence ID" value="CAF3915135.1"/>
    <property type="molecule type" value="Genomic_DNA"/>
</dbReference>